<reference evidence="1 2" key="1">
    <citation type="journal article" date="2018" name="Sci. Rep.">
        <title>Genomic signatures of local adaptation to the degree of environmental predictability in rotifers.</title>
        <authorList>
            <person name="Franch-Gras L."/>
            <person name="Hahn C."/>
            <person name="Garcia-Roger E.M."/>
            <person name="Carmona M.J."/>
            <person name="Serra M."/>
            <person name="Gomez A."/>
        </authorList>
    </citation>
    <scope>NUCLEOTIDE SEQUENCE [LARGE SCALE GENOMIC DNA]</scope>
    <source>
        <strain evidence="1">HYR1</strain>
    </source>
</reference>
<gene>
    <name evidence="1" type="ORF">BpHYR1_052170</name>
</gene>
<name>A0A3M7R4E8_BRAPC</name>
<comment type="caution">
    <text evidence="1">The sequence shown here is derived from an EMBL/GenBank/DDBJ whole genome shotgun (WGS) entry which is preliminary data.</text>
</comment>
<sequence>MKTLANPLTKESITFLVKEYFIDISLYEVDHSNQTLPNNLSVSTEYNDYCWFNFYFQSALK</sequence>
<dbReference type="AlphaFoldDB" id="A0A3M7R4E8"/>
<proteinExistence type="predicted"/>
<organism evidence="1 2">
    <name type="scientific">Brachionus plicatilis</name>
    <name type="common">Marine rotifer</name>
    <name type="synonym">Brachionus muelleri</name>
    <dbReference type="NCBI Taxonomy" id="10195"/>
    <lineage>
        <taxon>Eukaryota</taxon>
        <taxon>Metazoa</taxon>
        <taxon>Spiralia</taxon>
        <taxon>Gnathifera</taxon>
        <taxon>Rotifera</taxon>
        <taxon>Eurotatoria</taxon>
        <taxon>Monogononta</taxon>
        <taxon>Pseudotrocha</taxon>
        <taxon>Ploima</taxon>
        <taxon>Brachionidae</taxon>
        <taxon>Brachionus</taxon>
    </lineage>
</organism>
<accession>A0A3M7R4E8</accession>
<keyword evidence="2" id="KW-1185">Reference proteome</keyword>
<evidence type="ECO:0000313" key="2">
    <source>
        <dbReference type="Proteomes" id="UP000276133"/>
    </source>
</evidence>
<dbReference type="EMBL" id="REGN01004239">
    <property type="protein sequence ID" value="RNA18483.1"/>
    <property type="molecule type" value="Genomic_DNA"/>
</dbReference>
<evidence type="ECO:0000313" key="1">
    <source>
        <dbReference type="EMBL" id="RNA18483.1"/>
    </source>
</evidence>
<dbReference type="Proteomes" id="UP000276133">
    <property type="component" value="Unassembled WGS sequence"/>
</dbReference>
<protein>
    <submittedName>
        <fullName evidence="1">Uncharacterized protein</fullName>
    </submittedName>
</protein>